<evidence type="ECO:0000259" key="1">
    <source>
        <dbReference type="Pfam" id="PF18962"/>
    </source>
</evidence>
<dbReference type="Proteomes" id="UP000422221">
    <property type="component" value="Unassembled WGS sequence"/>
</dbReference>
<name>A0A7J4XGW2_9BACE</name>
<comment type="caution">
    <text evidence="2">The sequence shown here is derived from an EMBL/GenBank/DDBJ whole genome shotgun (WGS) entry which is preliminary data.</text>
</comment>
<sequence>MRKLLLVVFSILAINAQGQSLTEEPIVITAKSEIAHFFVANPFLYTITESSKDYIVDIYNDELKKSDQFIVKNAVYDREADVAYGIADFDLDELTGYDAYSGSIWSQYLFNDDDKIEYIFCTFNKEKTGNQSTYSLQKAEVMNEDGAVLGTLPVEAINSYFGYGSAEITIELVQFGKNYYIRNEFETNNSTDPGEMVFNTTYWKINKSTEGSGVKFTKTASFKNYPNPVRQNETFTIEVGEEYITSSNFIELCDQSGRMIHRQAITSKEVKIPTHRMKGMYIYNIVSDGKSISTGKVIVQ</sequence>
<gene>
    <name evidence="2" type="ORF">F3F73_14295</name>
</gene>
<dbReference type="NCBIfam" id="TIGR04183">
    <property type="entry name" value="Por_Secre_tail"/>
    <property type="match status" value="1"/>
</dbReference>
<dbReference type="Pfam" id="PF18962">
    <property type="entry name" value="Por_Secre_tail"/>
    <property type="match status" value="1"/>
</dbReference>
<dbReference type="EMBL" id="VWMK01000014">
    <property type="protein sequence ID" value="KAA3762918.1"/>
    <property type="molecule type" value="Genomic_DNA"/>
</dbReference>
<dbReference type="GeneID" id="93118169"/>
<evidence type="ECO:0000313" key="3">
    <source>
        <dbReference type="Proteomes" id="UP000422221"/>
    </source>
</evidence>
<feature type="domain" description="Secretion system C-terminal sorting" evidence="1">
    <location>
        <begin position="225"/>
        <end position="299"/>
    </location>
</feature>
<proteinExistence type="predicted"/>
<evidence type="ECO:0000313" key="2">
    <source>
        <dbReference type="EMBL" id="KAA3762918.1"/>
    </source>
</evidence>
<protein>
    <submittedName>
        <fullName evidence="2">T9SS type A sorting domain-containing protein</fullName>
    </submittedName>
</protein>
<dbReference type="RefSeq" id="WP_005929656.1">
    <property type="nucleotide sequence ID" value="NZ_CABKSE010000002.1"/>
</dbReference>
<reference evidence="2 3" key="1">
    <citation type="journal article" date="2019" name="Nat. Med.">
        <title>A library of human gut bacterial isolates paired with longitudinal multiomics data enables mechanistic microbiome research.</title>
        <authorList>
            <person name="Poyet M."/>
            <person name="Groussin M."/>
            <person name="Gibbons S.M."/>
            <person name="Avila-Pacheco J."/>
            <person name="Jiang X."/>
            <person name="Kearney S.M."/>
            <person name="Perrotta A.R."/>
            <person name="Berdy B."/>
            <person name="Zhao S."/>
            <person name="Lieberman T.D."/>
            <person name="Swanson P.K."/>
            <person name="Smith M."/>
            <person name="Roesemann S."/>
            <person name="Alexander J.E."/>
            <person name="Rich S.A."/>
            <person name="Livny J."/>
            <person name="Vlamakis H."/>
            <person name="Clish C."/>
            <person name="Bullock K."/>
            <person name="Deik A."/>
            <person name="Scott J."/>
            <person name="Pierce K.A."/>
            <person name="Xavier R.J."/>
            <person name="Alm E.J."/>
        </authorList>
    </citation>
    <scope>NUCLEOTIDE SEQUENCE [LARGE SCALE GENOMIC DNA]</scope>
    <source>
        <strain evidence="2 3">BIOML-A10</strain>
    </source>
</reference>
<accession>A0A7J4XGW2</accession>
<organism evidence="2 3">
    <name type="scientific">Bacteroides salyersiae</name>
    <dbReference type="NCBI Taxonomy" id="291644"/>
    <lineage>
        <taxon>Bacteria</taxon>
        <taxon>Pseudomonadati</taxon>
        <taxon>Bacteroidota</taxon>
        <taxon>Bacteroidia</taxon>
        <taxon>Bacteroidales</taxon>
        <taxon>Bacteroidaceae</taxon>
        <taxon>Bacteroides</taxon>
    </lineage>
</organism>
<dbReference type="AlphaFoldDB" id="A0A7J4XGW2"/>
<dbReference type="InterPro" id="IPR026444">
    <property type="entry name" value="Secre_tail"/>
</dbReference>